<accession>A0A075HML1</accession>
<evidence type="ECO:0000256" key="9">
    <source>
        <dbReference type="PIRNR" id="PIRNR006250"/>
    </source>
</evidence>
<dbReference type="SUPFAM" id="SSF54675">
    <property type="entry name" value="Nicotinate/Quinolinate PRTase N-terminal domain-like"/>
    <property type="match status" value="1"/>
</dbReference>
<keyword evidence="6 9" id="KW-0328">Glycosyltransferase</keyword>
<dbReference type="InterPro" id="IPR002638">
    <property type="entry name" value="Quinolinate_PRibosylTrfase_C"/>
</dbReference>
<dbReference type="SUPFAM" id="SSF51690">
    <property type="entry name" value="Nicotinate/Quinolinate PRTase C-terminal domain-like"/>
    <property type="match status" value="1"/>
</dbReference>
<dbReference type="InterPro" id="IPR027277">
    <property type="entry name" value="NadC/ModD"/>
</dbReference>
<dbReference type="AlphaFoldDB" id="A0A075HML1"/>
<dbReference type="Pfam" id="PF01729">
    <property type="entry name" value="QRPTase_C"/>
    <property type="match status" value="1"/>
</dbReference>
<protein>
    <recommendedName>
        <fullName evidence="9">Nicotinate-nucleotide pyrophosphorylase [carboxylating]</fullName>
        <ecNumber evidence="9">2.4.2.19</ecNumber>
    </recommendedName>
    <alternativeName>
        <fullName evidence="9">Quinolinate phosphoribosyltransferase [decarboxylating]</fullName>
    </alternativeName>
</protein>
<evidence type="ECO:0000259" key="10">
    <source>
        <dbReference type="Pfam" id="PF01729"/>
    </source>
</evidence>
<gene>
    <name evidence="12" type="primary">QPRT</name>
    <name evidence="12" type="synonym">nadC</name>
</gene>
<dbReference type="GO" id="GO:0034213">
    <property type="term" value="P:quinolinate catabolic process"/>
    <property type="evidence" value="ECO:0007669"/>
    <property type="project" value="TreeGrafter"/>
</dbReference>
<dbReference type="Gene3D" id="3.90.1170.20">
    <property type="entry name" value="Quinolinate phosphoribosyl transferase, N-terminal domain"/>
    <property type="match status" value="1"/>
</dbReference>
<dbReference type="InterPro" id="IPR004393">
    <property type="entry name" value="NadC"/>
</dbReference>
<evidence type="ECO:0000256" key="6">
    <source>
        <dbReference type="ARBA" id="ARBA00022676"/>
    </source>
</evidence>
<comment type="similarity">
    <text evidence="3 9">Belongs to the NadC/ModD family.</text>
</comment>
<keyword evidence="7 9" id="KW-0808">Transferase</keyword>
<organism evidence="12">
    <name type="scientific">uncultured marine thaumarchaeote KM3_70_B03</name>
    <dbReference type="NCBI Taxonomy" id="1456246"/>
    <lineage>
        <taxon>Archaea</taxon>
        <taxon>Nitrososphaerota</taxon>
        <taxon>environmental samples</taxon>
    </lineage>
</organism>
<evidence type="ECO:0000256" key="1">
    <source>
        <dbReference type="ARBA" id="ARBA00003237"/>
    </source>
</evidence>
<dbReference type="GO" id="GO:0009435">
    <property type="term" value="P:NAD+ biosynthetic process"/>
    <property type="evidence" value="ECO:0007669"/>
    <property type="project" value="UniProtKB-UniPathway"/>
</dbReference>
<dbReference type="PANTHER" id="PTHR32179">
    <property type="entry name" value="NICOTINATE-NUCLEOTIDE PYROPHOSPHORYLASE [CARBOXYLATING]"/>
    <property type="match status" value="1"/>
</dbReference>
<comment type="subunit">
    <text evidence="4 9">Hexamer formed by 3 homodimers.</text>
</comment>
<dbReference type="EC" id="2.4.2.19" evidence="9"/>
<dbReference type="InterPro" id="IPR037128">
    <property type="entry name" value="Quinolinate_PRibosylTase_N_sf"/>
</dbReference>
<dbReference type="NCBIfam" id="TIGR00078">
    <property type="entry name" value="nadC"/>
    <property type="match status" value="1"/>
</dbReference>
<dbReference type="PIRSF" id="PIRSF006250">
    <property type="entry name" value="NadC_ModD"/>
    <property type="match status" value="1"/>
</dbReference>
<comment type="pathway">
    <text evidence="2 9">Cofactor biosynthesis; NAD(+) biosynthesis; nicotinate D-ribonucleotide from quinolinate: step 1/1.</text>
</comment>
<dbReference type="GO" id="GO:0004514">
    <property type="term" value="F:nicotinate-nucleotide diphosphorylase (carboxylating) activity"/>
    <property type="evidence" value="ECO:0007669"/>
    <property type="project" value="UniProtKB-EC"/>
</dbReference>
<evidence type="ECO:0000313" key="12">
    <source>
        <dbReference type="EMBL" id="AIF15203.1"/>
    </source>
</evidence>
<sequence>MGTNIKKELLRFISEDIQGGDITSVLLPKKQIKAKIISRQEGVLAGVKFAGDIFRLKGCNVKIIKKDGAKLKSNQIILQISGNAGTVLSCERTALNLLSRMSGIATQTNFLVSKIRKINKKTKLYSTRKTAPGLRFFDKEAIMIGGGHKHRMSLNDMVMIKDNHLLIANSMEGIIKSARKRHKHVEVEVENQRDAILAASSGATIVMLDNFSPVQIKKTITALQKKKLRNKVKLEASGGINSKNITAYAKTGVDMISVGSITNSVKGLDLSLEVYV</sequence>
<feature type="domain" description="Quinolinate phosphoribosyl transferase N-terminal" evidence="11">
    <location>
        <begin position="21"/>
        <end position="102"/>
    </location>
</feature>
<evidence type="ECO:0000256" key="2">
    <source>
        <dbReference type="ARBA" id="ARBA00004893"/>
    </source>
</evidence>
<feature type="domain" description="Quinolinate phosphoribosyl transferase C-terminal" evidence="10">
    <location>
        <begin position="104"/>
        <end position="273"/>
    </location>
</feature>
<dbReference type="InterPro" id="IPR013785">
    <property type="entry name" value="Aldolase_TIM"/>
</dbReference>
<dbReference type="FunFam" id="3.90.1170.20:FF:000001">
    <property type="entry name" value="Nicotinate-nucleotide diphosphorylase (Carboxylating)"/>
    <property type="match status" value="1"/>
</dbReference>
<evidence type="ECO:0000256" key="3">
    <source>
        <dbReference type="ARBA" id="ARBA00009400"/>
    </source>
</evidence>
<dbReference type="Pfam" id="PF02749">
    <property type="entry name" value="QRPTase_N"/>
    <property type="match status" value="1"/>
</dbReference>
<dbReference type="GO" id="GO:0005737">
    <property type="term" value="C:cytoplasm"/>
    <property type="evidence" value="ECO:0007669"/>
    <property type="project" value="TreeGrafter"/>
</dbReference>
<evidence type="ECO:0000256" key="8">
    <source>
        <dbReference type="ARBA" id="ARBA00047445"/>
    </source>
</evidence>
<dbReference type="CDD" id="cd01572">
    <property type="entry name" value="QPRTase"/>
    <property type="match status" value="1"/>
</dbReference>
<proteinExistence type="inferred from homology"/>
<evidence type="ECO:0000256" key="7">
    <source>
        <dbReference type="ARBA" id="ARBA00022679"/>
    </source>
</evidence>
<comment type="function">
    <text evidence="1 9">Involved in the catabolism of quinolinic acid (QA).</text>
</comment>
<dbReference type="EMBL" id="KF901023">
    <property type="protein sequence ID" value="AIF15203.1"/>
    <property type="molecule type" value="Genomic_DNA"/>
</dbReference>
<evidence type="ECO:0000256" key="4">
    <source>
        <dbReference type="ARBA" id="ARBA00011218"/>
    </source>
</evidence>
<dbReference type="InterPro" id="IPR036068">
    <property type="entry name" value="Nicotinate_pribotase-like_C"/>
</dbReference>
<dbReference type="Gene3D" id="3.20.20.70">
    <property type="entry name" value="Aldolase class I"/>
    <property type="match status" value="1"/>
</dbReference>
<dbReference type="InterPro" id="IPR022412">
    <property type="entry name" value="Quinolinate_PRibosylTrfase_N"/>
</dbReference>
<reference evidence="12" key="1">
    <citation type="journal article" date="2014" name="Genome Biol. Evol.">
        <title>Pangenome evidence for extensive interdomain horizontal transfer affecting lineage core and shell genes in uncultured planktonic thaumarchaeota and euryarchaeota.</title>
        <authorList>
            <person name="Deschamps P."/>
            <person name="Zivanovic Y."/>
            <person name="Moreira D."/>
            <person name="Rodriguez-Valera F."/>
            <person name="Lopez-Garcia P."/>
        </authorList>
    </citation>
    <scope>NUCLEOTIDE SEQUENCE</scope>
</reference>
<dbReference type="PANTHER" id="PTHR32179:SF3">
    <property type="entry name" value="NICOTINATE-NUCLEOTIDE PYROPHOSPHORYLASE [CARBOXYLATING]"/>
    <property type="match status" value="1"/>
</dbReference>
<dbReference type="FunFam" id="3.20.20.70:FF:000030">
    <property type="entry name" value="Nicotinate-nucleotide pyrophosphorylase, carboxylating"/>
    <property type="match status" value="1"/>
</dbReference>
<comment type="catalytic activity">
    <reaction evidence="8 9">
        <text>nicotinate beta-D-ribonucleotide + CO2 + diphosphate = quinolinate + 5-phospho-alpha-D-ribose 1-diphosphate + 2 H(+)</text>
        <dbReference type="Rhea" id="RHEA:12733"/>
        <dbReference type="ChEBI" id="CHEBI:15378"/>
        <dbReference type="ChEBI" id="CHEBI:16526"/>
        <dbReference type="ChEBI" id="CHEBI:29959"/>
        <dbReference type="ChEBI" id="CHEBI:33019"/>
        <dbReference type="ChEBI" id="CHEBI:57502"/>
        <dbReference type="ChEBI" id="CHEBI:58017"/>
        <dbReference type="EC" id="2.4.2.19"/>
    </reaction>
</comment>
<evidence type="ECO:0000259" key="11">
    <source>
        <dbReference type="Pfam" id="PF02749"/>
    </source>
</evidence>
<dbReference type="UniPathway" id="UPA00253">
    <property type="reaction ID" value="UER00331"/>
</dbReference>
<evidence type="ECO:0000256" key="5">
    <source>
        <dbReference type="ARBA" id="ARBA00022642"/>
    </source>
</evidence>
<name>A0A075HML1_9ARCH</name>
<keyword evidence="5 9" id="KW-0662">Pyridine nucleotide biosynthesis</keyword>